<name>A0A2M7Q702_9BACT</name>
<keyword evidence="1" id="KW-0472">Membrane</keyword>
<evidence type="ECO:0000313" key="3">
    <source>
        <dbReference type="Proteomes" id="UP000230732"/>
    </source>
</evidence>
<dbReference type="PANTHER" id="PTHR32432:SF3">
    <property type="entry name" value="ETHANOLAMINE UTILIZATION PROTEIN EUTJ"/>
    <property type="match status" value="1"/>
</dbReference>
<gene>
    <name evidence="2" type="ORF">COY98_00335</name>
</gene>
<dbReference type="PANTHER" id="PTHR32432">
    <property type="entry name" value="CELL DIVISION PROTEIN FTSA-RELATED"/>
    <property type="match status" value="1"/>
</dbReference>
<protein>
    <submittedName>
        <fullName evidence="2">Uncharacterized protein</fullName>
    </submittedName>
</protein>
<dbReference type="EMBL" id="PFKX01000008">
    <property type="protein sequence ID" value="PIY58754.1"/>
    <property type="molecule type" value="Genomic_DNA"/>
</dbReference>
<reference evidence="3" key="1">
    <citation type="submission" date="2017-09" db="EMBL/GenBank/DDBJ databases">
        <title>Depth-based differentiation of microbial function through sediment-hosted aquifers and enrichment of novel symbionts in the deep terrestrial subsurface.</title>
        <authorList>
            <person name="Probst A.J."/>
            <person name="Ladd B."/>
            <person name="Jarett J.K."/>
            <person name="Geller-Mcgrath D.E."/>
            <person name="Sieber C.M.K."/>
            <person name="Emerson J.B."/>
            <person name="Anantharaman K."/>
            <person name="Thomas B.C."/>
            <person name="Malmstrom R."/>
            <person name="Stieglmeier M."/>
            <person name="Klingl A."/>
            <person name="Woyke T."/>
            <person name="Ryan C.M."/>
            <person name="Banfield J.F."/>
        </authorList>
    </citation>
    <scope>NUCLEOTIDE SEQUENCE [LARGE SCALE GENOMIC DNA]</scope>
</reference>
<dbReference type="Pfam" id="PF11104">
    <property type="entry name" value="PilM_2"/>
    <property type="match status" value="1"/>
</dbReference>
<keyword evidence="1" id="KW-0812">Transmembrane</keyword>
<dbReference type="InterPro" id="IPR005883">
    <property type="entry name" value="PilM"/>
</dbReference>
<accession>A0A2M7Q702</accession>
<dbReference type="Pfam" id="PF05137">
    <property type="entry name" value="PilN"/>
    <property type="match status" value="1"/>
</dbReference>
<feature type="transmembrane region" description="Helical" evidence="1">
    <location>
        <begin position="260"/>
        <end position="279"/>
    </location>
</feature>
<dbReference type="Proteomes" id="UP000230732">
    <property type="component" value="Unassembled WGS sequence"/>
</dbReference>
<keyword evidence="1" id="KW-1133">Transmembrane helix</keyword>
<organism evidence="2 3">
    <name type="scientific">Candidatus Yonathbacteria bacterium CG_4_10_14_0_8_um_filter_43_17</name>
    <dbReference type="NCBI Taxonomy" id="1975099"/>
    <lineage>
        <taxon>Bacteria</taxon>
        <taxon>Candidatus Yonathiibacteriota</taxon>
    </lineage>
</organism>
<dbReference type="InterPro" id="IPR007813">
    <property type="entry name" value="PilN"/>
</dbReference>
<evidence type="ECO:0000313" key="2">
    <source>
        <dbReference type="EMBL" id="PIY58754.1"/>
    </source>
</evidence>
<evidence type="ECO:0000256" key="1">
    <source>
        <dbReference type="SAM" id="Phobius"/>
    </source>
</evidence>
<dbReference type="InterPro" id="IPR050696">
    <property type="entry name" value="FtsA/MreB"/>
</dbReference>
<dbReference type="Gene3D" id="3.30.1490.300">
    <property type="match status" value="1"/>
</dbReference>
<comment type="caution">
    <text evidence="2">The sequence shown here is derived from an EMBL/GenBank/DDBJ whole genome shotgun (WGS) entry which is preliminary data.</text>
</comment>
<dbReference type="AlphaFoldDB" id="A0A2M7Q702"/>
<proteinExistence type="predicted"/>
<sequence length="421" mass="46940">MVIDIDLLASSLREIWDKAKLGTDYAIVAIPDDKIYSRIFSFPKSVTEERLSEAMRLAITFQLPIKTEDAYLDWERAPGTTTTNEILLSTIPRDVADGYVQALEKAGIKTLALESHLAGIARAVKLVPGETTIFSKKTPDGATIFALRDGILRFSRTFPARFVPEAELHKEVNKVKEAIASETKGDIKEQELVKATVRDEYANRKEITEPKSKWLVALGTAIRGRIPEGMDNLISLLPVGTEEAYSYQRATTFIVLMRNLVISISIFFVSAYLVTYISMLSMLQKGTQQVTTLSSSVIPPELVEKEKLIGEINTITETGLNFLSQMPIWSVVITELVLRTPDGITISTFSAPNFTDRFSIVGNARNRETLNNYKKTLQESAMLSEVELPLTNLDKEESVPFSISFRLKDPSALYFSSSQAH</sequence>
<dbReference type="Gene3D" id="3.30.420.40">
    <property type="match status" value="2"/>
</dbReference>